<comment type="caution">
    <text evidence="3">The sequence shown here is derived from an EMBL/GenBank/DDBJ whole genome shotgun (WGS) entry which is preliminary data.</text>
</comment>
<evidence type="ECO:0000256" key="1">
    <source>
        <dbReference type="SAM" id="MobiDB-lite"/>
    </source>
</evidence>
<evidence type="ECO:0000259" key="2">
    <source>
        <dbReference type="Pfam" id="PF25227"/>
    </source>
</evidence>
<evidence type="ECO:0000313" key="3">
    <source>
        <dbReference type="EMBL" id="MFC7124786.1"/>
    </source>
</evidence>
<sequence>MILLEGDRDGRRKIEQSDVTEDGEQVPGYRHQVGIDEKHVREDFSDHKLPKRWKHYRARESHNLDKEDPLRRPNIGAIYYGSLWRDRSQKHGVSPEALEQLVEELEEAVLALLHDSGLDVTSSRAFVADDYFTAETDDPF</sequence>
<evidence type="ECO:0000313" key="4">
    <source>
        <dbReference type="Proteomes" id="UP001596414"/>
    </source>
</evidence>
<reference evidence="3 4" key="1">
    <citation type="journal article" date="2014" name="Int. J. Syst. Evol. Microbiol.">
        <title>Complete genome sequence of Corynebacterium casei LMG S-19264T (=DSM 44701T), isolated from a smear-ripened cheese.</title>
        <authorList>
            <consortium name="US DOE Joint Genome Institute (JGI-PGF)"/>
            <person name="Walter F."/>
            <person name="Albersmeier A."/>
            <person name="Kalinowski J."/>
            <person name="Ruckert C."/>
        </authorList>
    </citation>
    <scope>NUCLEOTIDE SEQUENCE [LARGE SCALE GENOMIC DNA]</scope>
    <source>
        <strain evidence="3 4">CGMCC 4.7215</strain>
    </source>
</reference>
<name>A0ABD5X133_9EURY</name>
<feature type="domain" description="DUF7845" evidence="2">
    <location>
        <begin position="3"/>
        <end position="135"/>
    </location>
</feature>
<organism evidence="3 4">
    <name type="scientific">Halovenus rubra</name>
    <dbReference type="NCBI Taxonomy" id="869890"/>
    <lineage>
        <taxon>Archaea</taxon>
        <taxon>Methanobacteriati</taxon>
        <taxon>Methanobacteriota</taxon>
        <taxon>Stenosarchaea group</taxon>
        <taxon>Halobacteria</taxon>
        <taxon>Halobacteriales</taxon>
        <taxon>Haloarculaceae</taxon>
        <taxon>Halovenus</taxon>
    </lineage>
</organism>
<protein>
    <recommendedName>
        <fullName evidence="2">DUF7845 domain-containing protein</fullName>
    </recommendedName>
</protein>
<dbReference type="Proteomes" id="UP001596414">
    <property type="component" value="Unassembled WGS sequence"/>
</dbReference>
<dbReference type="EMBL" id="JBHSZQ010000002">
    <property type="protein sequence ID" value="MFC7124786.1"/>
    <property type="molecule type" value="Genomic_DNA"/>
</dbReference>
<proteinExistence type="predicted"/>
<feature type="compositionally biased region" description="Basic and acidic residues" evidence="1">
    <location>
        <begin position="1"/>
        <end position="16"/>
    </location>
</feature>
<dbReference type="RefSeq" id="WP_267638433.1">
    <property type="nucleotide sequence ID" value="NZ_JAODIY010000013.1"/>
</dbReference>
<dbReference type="AlphaFoldDB" id="A0ABD5X133"/>
<accession>A0ABD5X133</accession>
<dbReference type="InterPro" id="IPR057167">
    <property type="entry name" value="DUF7845"/>
</dbReference>
<feature type="region of interest" description="Disordered" evidence="1">
    <location>
        <begin position="1"/>
        <end position="25"/>
    </location>
</feature>
<dbReference type="Pfam" id="PF25227">
    <property type="entry name" value="DUF7845"/>
    <property type="match status" value="1"/>
</dbReference>
<gene>
    <name evidence="3" type="ORF">ACFQJ7_01850</name>
</gene>